<keyword evidence="3" id="KW-1185">Reference proteome</keyword>
<sequence length="363" mass="42308">MEIQFYKAECGDAAKIRFLGNDQKFHNIFIDSGHQRTFRPILLEEILNLKEMGEYIDLWILSHIHDDHIGGVLKYLDLIKSGELEDVVTQWYYNVPRFITVNAHKPNSKISNASSINQADIIYEYLKTNKKLPEKDITADLQTRNLFGLILTLLTPSSTKLNKLRNKYPIDSSNELERHELDSVSDAKAIKDNDYLIRLLEFEIEDFVEDKSVENGSSISLITEFKNRKILWLADSHPNDVIKSLEKLGYSKENQFECDWVKVSHHGSSGNNNSELYSFIKCNNYLFSVNGENKYNLPEKKCLARILRNKNRSKGSVYNFYFTYDNELLRSIFKVDGTEIYNELKFNVHYLKNSKYLKIDISK</sequence>
<dbReference type="InterPro" id="IPR052159">
    <property type="entry name" value="Competence_DNA_uptake"/>
</dbReference>
<evidence type="ECO:0000259" key="1">
    <source>
        <dbReference type="Pfam" id="PF00753"/>
    </source>
</evidence>
<dbReference type="PANTHER" id="PTHR30619">
    <property type="entry name" value="DNA INTERNALIZATION/COMPETENCE PROTEIN COMEC/REC2"/>
    <property type="match status" value="1"/>
</dbReference>
<evidence type="ECO:0000313" key="3">
    <source>
        <dbReference type="Proteomes" id="UP001595719"/>
    </source>
</evidence>
<protein>
    <submittedName>
        <fullName evidence="2">MBL fold metallo-hydrolase</fullName>
    </submittedName>
</protein>
<dbReference type="Proteomes" id="UP001595719">
    <property type="component" value="Unassembled WGS sequence"/>
</dbReference>
<dbReference type="PANTHER" id="PTHR30619:SF1">
    <property type="entry name" value="RECOMBINATION PROTEIN 2"/>
    <property type="match status" value="1"/>
</dbReference>
<dbReference type="InterPro" id="IPR001279">
    <property type="entry name" value="Metallo-B-lactamas"/>
</dbReference>
<comment type="caution">
    <text evidence="2">The sequence shown here is derived from an EMBL/GenBank/DDBJ whole genome shotgun (WGS) entry which is preliminary data.</text>
</comment>
<name>A0ABV8W5A9_9FLAO</name>
<dbReference type="RefSeq" id="WP_219071271.1">
    <property type="nucleotide sequence ID" value="NZ_JBHSCO010000002.1"/>
</dbReference>
<dbReference type="Pfam" id="PF00753">
    <property type="entry name" value="Lactamase_B"/>
    <property type="match status" value="1"/>
</dbReference>
<organism evidence="2 3">
    <name type="scientific">Flavobacterium quisquiliarum</name>
    <dbReference type="NCBI Taxonomy" id="1834436"/>
    <lineage>
        <taxon>Bacteria</taxon>
        <taxon>Pseudomonadati</taxon>
        <taxon>Bacteroidota</taxon>
        <taxon>Flavobacteriia</taxon>
        <taxon>Flavobacteriales</taxon>
        <taxon>Flavobacteriaceae</taxon>
        <taxon>Flavobacterium</taxon>
    </lineage>
</organism>
<evidence type="ECO:0000313" key="2">
    <source>
        <dbReference type="EMBL" id="MFC4390663.1"/>
    </source>
</evidence>
<gene>
    <name evidence="2" type="ORF">ACFOY0_06630</name>
</gene>
<feature type="domain" description="Metallo-beta-lactamase" evidence="1">
    <location>
        <begin position="30"/>
        <end position="77"/>
    </location>
</feature>
<proteinExistence type="predicted"/>
<accession>A0ABV8W5A9</accession>
<reference evidence="3" key="1">
    <citation type="journal article" date="2019" name="Int. J. Syst. Evol. Microbiol.">
        <title>The Global Catalogue of Microorganisms (GCM) 10K type strain sequencing project: providing services to taxonomists for standard genome sequencing and annotation.</title>
        <authorList>
            <consortium name="The Broad Institute Genomics Platform"/>
            <consortium name="The Broad Institute Genome Sequencing Center for Infectious Disease"/>
            <person name="Wu L."/>
            <person name="Ma J."/>
        </authorList>
    </citation>
    <scope>NUCLEOTIDE SEQUENCE [LARGE SCALE GENOMIC DNA]</scope>
    <source>
        <strain evidence="3">CGMCC 1.15345</strain>
    </source>
</reference>
<dbReference type="EMBL" id="JBHSCO010000002">
    <property type="protein sequence ID" value="MFC4390663.1"/>
    <property type="molecule type" value="Genomic_DNA"/>
</dbReference>